<dbReference type="WBParaSite" id="HCON_00133580-00001">
    <property type="protein sequence ID" value="HCON_00133580-00001"/>
    <property type="gene ID" value="HCON_00133580"/>
</dbReference>
<evidence type="ECO:0000313" key="1">
    <source>
        <dbReference type="Proteomes" id="UP000025227"/>
    </source>
</evidence>
<sequence>MNRYTCPLCSSYHLRLADMVPTIESVYQEIDELVNCYNCREAYKKLEILGDSIVDKAEWNRKCAEVCYAISNMEDKDQERIEWLKKGRKHALDAHELNPTSIAILKILCSTTGRLAEESGVRDKINLGFEFKTHLDRAVAVDPSCFELLHMRGRFSYQVANLSFFERLAARTMGTLPQAEQLRPGITENRLYLGRVLYAKGDYAEAKKWLIEAAKATCDDDEPVEREHIRAAREMLQLKVFQK</sequence>
<name>A0A7I4YRG0_HAECO</name>
<dbReference type="GO" id="GO:0005876">
    <property type="term" value="C:spindle microtubule"/>
    <property type="evidence" value="ECO:0007669"/>
    <property type="project" value="TreeGrafter"/>
</dbReference>
<organism evidence="1 2">
    <name type="scientific">Haemonchus contortus</name>
    <name type="common">Barber pole worm</name>
    <dbReference type="NCBI Taxonomy" id="6289"/>
    <lineage>
        <taxon>Eukaryota</taxon>
        <taxon>Metazoa</taxon>
        <taxon>Ecdysozoa</taxon>
        <taxon>Nematoda</taxon>
        <taxon>Chromadorea</taxon>
        <taxon>Rhabditida</taxon>
        <taxon>Rhabditina</taxon>
        <taxon>Rhabditomorpha</taxon>
        <taxon>Strongyloidea</taxon>
        <taxon>Trichostrongylidae</taxon>
        <taxon>Haemonchus</taxon>
    </lineage>
</organism>
<keyword evidence="1" id="KW-1185">Reference proteome</keyword>
<dbReference type="Gene3D" id="1.25.40.10">
    <property type="entry name" value="Tetratricopeptide repeat domain"/>
    <property type="match status" value="1"/>
</dbReference>
<protein>
    <submittedName>
        <fullName evidence="2">TPR_REGION domain-containing protein</fullName>
    </submittedName>
</protein>
<dbReference type="OrthoDB" id="512473at2759"/>
<dbReference type="GO" id="GO:0008017">
    <property type="term" value="F:microtubule binding"/>
    <property type="evidence" value="ECO:0007669"/>
    <property type="project" value="TreeGrafter"/>
</dbReference>
<dbReference type="PANTHER" id="PTHR16056">
    <property type="entry name" value="REGULATOR OF MICROTUBULE DYNAMICS PROTEIN"/>
    <property type="match status" value="1"/>
</dbReference>
<dbReference type="GO" id="GO:0097431">
    <property type="term" value="C:mitotic spindle pole"/>
    <property type="evidence" value="ECO:0007669"/>
    <property type="project" value="TreeGrafter"/>
</dbReference>
<evidence type="ECO:0000313" key="2">
    <source>
        <dbReference type="WBParaSite" id="HCON_00133580-00001"/>
    </source>
</evidence>
<dbReference type="OMA" id="FCYTVAS"/>
<reference evidence="2" key="1">
    <citation type="submission" date="2020-12" db="UniProtKB">
        <authorList>
            <consortium name="WormBaseParasite"/>
        </authorList>
    </citation>
    <scope>IDENTIFICATION</scope>
    <source>
        <strain evidence="2">MHco3</strain>
    </source>
</reference>
<dbReference type="InterPro" id="IPR049039">
    <property type="entry name" value="RMD1-3_a_helical_rpt"/>
</dbReference>
<dbReference type="SUPFAM" id="SSF48452">
    <property type="entry name" value="TPR-like"/>
    <property type="match status" value="1"/>
</dbReference>
<dbReference type="GO" id="GO:0005739">
    <property type="term" value="C:mitochondrion"/>
    <property type="evidence" value="ECO:0007669"/>
    <property type="project" value="TreeGrafter"/>
</dbReference>
<dbReference type="InterPro" id="IPR011990">
    <property type="entry name" value="TPR-like_helical_dom_sf"/>
</dbReference>
<accession>A0A7I4YRG0</accession>
<dbReference type="Pfam" id="PF21033">
    <property type="entry name" value="RMD1-3"/>
    <property type="match status" value="1"/>
</dbReference>
<proteinExistence type="predicted"/>
<dbReference type="PANTHER" id="PTHR16056:SF36">
    <property type="entry name" value="TETRATRICOPEPTIDE REPEAT PROTEIN"/>
    <property type="match status" value="1"/>
</dbReference>
<dbReference type="AlphaFoldDB" id="A0A7I4YRG0"/>
<dbReference type="Proteomes" id="UP000025227">
    <property type="component" value="Unplaced"/>
</dbReference>